<dbReference type="RefSeq" id="XP_067177109.1">
    <property type="nucleotide sequence ID" value="XM_067322014.1"/>
</dbReference>
<feature type="region of interest" description="Disordered" evidence="1">
    <location>
        <begin position="415"/>
        <end position="454"/>
    </location>
</feature>
<dbReference type="OrthoDB" id="262453at2759"/>
<accession>A0A836HBJ9</accession>
<dbReference type="GeneID" id="92514526"/>
<protein>
    <submittedName>
        <fullName evidence="2">Uncharacterized protein</fullName>
    </submittedName>
</protein>
<gene>
    <name evidence="2" type="ORF">LSCM1_04510</name>
</gene>
<keyword evidence="3" id="KW-1185">Reference proteome</keyword>
<feature type="region of interest" description="Disordered" evidence="1">
    <location>
        <begin position="213"/>
        <end position="260"/>
    </location>
</feature>
<comment type="caution">
    <text evidence="2">The sequence shown here is derived from an EMBL/GenBank/DDBJ whole genome shotgun (WGS) entry which is preliminary data.</text>
</comment>
<reference evidence="3" key="2">
    <citation type="journal article" date="2021" name="Sci. Data">
        <title>Chromosome-scale genome sequencing, assembly and annotation of six genomes from subfamily Leishmaniinae.</title>
        <authorList>
            <person name="Almutairi H."/>
            <person name="Urbaniak M.D."/>
            <person name="Bates M.D."/>
            <person name="Jariyapan N."/>
            <person name="Kwakye-Nuako G."/>
            <person name="Thomaz Soccol V."/>
            <person name="Al-Salem W.S."/>
            <person name="Dillon R.J."/>
            <person name="Bates P.A."/>
            <person name="Gatherer D."/>
        </authorList>
    </citation>
    <scope>NUCLEOTIDE SEQUENCE [LARGE SCALE GENOMIC DNA]</scope>
</reference>
<feature type="region of interest" description="Disordered" evidence="1">
    <location>
        <begin position="292"/>
        <end position="335"/>
    </location>
</feature>
<organism evidence="2 3">
    <name type="scientific">Leishmania martiniquensis</name>
    <dbReference type="NCBI Taxonomy" id="1580590"/>
    <lineage>
        <taxon>Eukaryota</taxon>
        <taxon>Discoba</taxon>
        <taxon>Euglenozoa</taxon>
        <taxon>Kinetoplastea</taxon>
        <taxon>Metakinetoplastina</taxon>
        <taxon>Trypanosomatida</taxon>
        <taxon>Trypanosomatidae</taxon>
        <taxon>Leishmaniinae</taxon>
        <taxon>Leishmania</taxon>
    </lineage>
</organism>
<feature type="compositionally biased region" description="Low complexity" evidence="1">
    <location>
        <begin position="428"/>
        <end position="445"/>
    </location>
</feature>
<sequence>MNAASSSAASSYVEKGAHDRTSEALPDTPLAVCTLVVLPEKYRSSFSHLRGTQFFFFGVVRKLNRIGIFDKRVFFVTEHTINLASPQGRVSRCAKVEDIAELICDAQARAVGIRMRSRPFAIALKGSFYWDCFHEMPVDLLLHATSAAQYAALLQVVRFVYHTCTHETLPCRLRKKEELWGGLLILAPDGSRVKKRAIQHHIINPTLPEGSAAAADFGASRSQKPHRNPCAFQQQSRRTSLSAADAEVGPRSGQNVSAAVSTPRRSSSLCASPSLLICSGEVDHQTALKSSSATLGLPPAPSAAPPSTKTEAVPTFAPSRNDNPLRRTARSGKELPEKYGDLAKLRPRVCPGSIAAAPTAELPRDASAAITPCAPEEVTAEVARGRRSMKSFHAQRSQQWQRGAERHCLRCTKEREPSASVRVLNSFPSSPRASRYTSSSWSPRSFVVASSGGH</sequence>
<feature type="compositionally biased region" description="Polar residues" evidence="1">
    <location>
        <begin position="231"/>
        <end position="242"/>
    </location>
</feature>
<name>A0A836HBJ9_9TRYP</name>
<dbReference type="AlphaFoldDB" id="A0A836HBJ9"/>
<dbReference type="KEGG" id="lmat:92514526"/>
<dbReference type="EMBL" id="JAFEUZ010000029">
    <property type="protein sequence ID" value="KAG5473875.1"/>
    <property type="molecule type" value="Genomic_DNA"/>
</dbReference>
<dbReference type="Proteomes" id="UP000673552">
    <property type="component" value="Unassembled WGS sequence"/>
</dbReference>
<evidence type="ECO:0000313" key="3">
    <source>
        <dbReference type="Proteomes" id="UP000673552"/>
    </source>
</evidence>
<evidence type="ECO:0000313" key="2">
    <source>
        <dbReference type="EMBL" id="KAG5473875.1"/>
    </source>
</evidence>
<evidence type="ECO:0000256" key="1">
    <source>
        <dbReference type="SAM" id="MobiDB-lite"/>
    </source>
</evidence>
<proteinExistence type="predicted"/>
<reference evidence="3" key="1">
    <citation type="journal article" date="2021" name="Microbiol. Resour. Announc.">
        <title>LGAAP: Leishmaniinae Genome Assembly and Annotation Pipeline.</title>
        <authorList>
            <person name="Almutairi H."/>
            <person name="Urbaniak M.D."/>
            <person name="Bates M.D."/>
            <person name="Jariyapan N."/>
            <person name="Kwakye-Nuako G."/>
            <person name="Thomaz-Soccol V."/>
            <person name="Al-Salem W.S."/>
            <person name="Dillon R.J."/>
            <person name="Bates P.A."/>
            <person name="Gatherer D."/>
        </authorList>
    </citation>
    <scope>NUCLEOTIDE SEQUENCE [LARGE SCALE GENOMIC DNA]</scope>
</reference>